<feature type="domain" description="Reverse transcriptase Ty1/copia-type" evidence="1">
    <location>
        <begin position="60"/>
        <end position="139"/>
    </location>
</feature>
<evidence type="ECO:0000313" key="2">
    <source>
        <dbReference type="EMBL" id="KYP60448.1"/>
    </source>
</evidence>
<dbReference type="AlphaFoldDB" id="A0A151T0D1"/>
<gene>
    <name evidence="2" type="ORF">KK1_022854</name>
</gene>
<evidence type="ECO:0000313" key="3">
    <source>
        <dbReference type="Proteomes" id="UP000075243"/>
    </source>
</evidence>
<evidence type="ECO:0000259" key="1">
    <source>
        <dbReference type="Pfam" id="PF07727"/>
    </source>
</evidence>
<protein>
    <submittedName>
        <fullName evidence="2">Retrovirus-related Pol polyprotein from transposon TNT 1-94</fullName>
    </submittedName>
</protein>
<organism evidence="2 3">
    <name type="scientific">Cajanus cajan</name>
    <name type="common">Pigeon pea</name>
    <name type="synonym">Cajanus indicus</name>
    <dbReference type="NCBI Taxonomy" id="3821"/>
    <lineage>
        <taxon>Eukaryota</taxon>
        <taxon>Viridiplantae</taxon>
        <taxon>Streptophyta</taxon>
        <taxon>Embryophyta</taxon>
        <taxon>Tracheophyta</taxon>
        <taxon>Spermatophyta</taxon>
        <taxon>Magnoliopsida</taxon>
        <taxon>eudicotyledons</taxon>
        <taxon>Gunneridae</taxon>
        <taxon>Pentapetalae</taxon>
        <taxon>rosids</taxon>
        <taxon>fabids</taxon>
        <taxon>Fabales</taxon>
        <taxon>Fabaceae</taxon>
        <taxon>Papilionoideae</taxon>
        <taxon>50 kb inversion clade</taxon>
        <taxon>NPAAA clade</taxon>
        <taxon>indigoferoid/millettioid clade</taxon>
        <taxon>Phaseoleae</taxon>
        <taxon>Cajanus</taxon>
    </lineage>
</organism>
<accession>A0A151T0D1</accession>
<dbReference type="Pfam" id="PF07727">
    <property type="entry name" value="RVT_2"/>
    <property type="match status" value="1"/>
</dbReference>
<sequence>MKKQAYPIQNFCSLVHLSLSYETFINHISIGYEPQYYHQAMSYPEWRQAMHEEIQALESNNTWSIVSLPAGQHCIGCRWVYKLKHKPDGTVDRYKARLVAKGYTQQASIDFSDTFSHVAKLTSIRVLLVVAAKENLVVRYYK</sequence>
<dbReference type="InterPro" id="IPR013103">
    <property type="entry name" value="RVT_2"/>
</dbReference>
<dbReference type="Proteomes" id="UP000075243">
    <property type="component" value="Chromosome 9"/>
</dbReference>
<dbReference type="Gramene" id="C.cajan_22197.t">
    <property type="protein sequence ID" value="C.cajan_22197.t.cds1"/>
    <property type="gene ID" value="C.cajan_22197"/>
</dbReference>
<keyword evidence="3" id="KW-1185">Reference proteome</keyword>
<dbReference type="OMA" id="AMHEEIQ"/>
<dbReference type="EMBL" id="CM003611">
    <property type="protein sequence ID" value="KYP60448.1"/>
    <property type="molecule type" value="Genomic_DNA"/>
</dbReference>
<name>A0A151T0D1_CAJCA</name>
<proteinExistence type="predicted"/>
<reference evidence="2 3" key="1">
    <citation type="journal article" date="2012" name="Nat. Biotechnol.">
        <title>Draft genome sequence of pigeonpea (Cajanus cajan), an orphan legume crop of resource-poor farmers.</title>
        <authorList>
            <person name="Varshney R.K."/>
            <person name="Chen W."/>
            <person name="Li Y."/>
            <person name="Bharti A.K."/>
            <person name="Saxena R.K."/>
            <person name="Schlueter J.A."/>
            <person name="Donoghue M.T."/>
            <person name="Azam S."/>
            <person name="Fan G."/>
            <person name="Whaley A.M."/>
            <person name="Farmer A.D."/>
            <person name="Sheridan J."/>
            <person name="Iwata A."/>
            <person name="Tuteja R."/>
            <person name="Penmetsa R.V."/>
            <person name="Wu W."/>
            <person name="Upadhyaya H.D."/>
            <person name="Yang S.P."/>
            <person name="Shah T."/>
            <person name="Saxena K.B."/>
            <person name="Michael T."/>
            <person name="McCombie W.R."/>
            <person name="Yang B."/>
            <person name="Zhang G."/>
            <person name="Yang H."/>
            <person name="Wang J."/>
            <person name="Spillane C."/>
            <person name="Cook D.R."/>
            <person name="May G.D."/>
            <person name="Xu X."/>
            <person name="Jackson S.A."/>
        </authorList>
    </citation>
    <scope>NUCLEOTIDE SEQUENCE [LARGE SCALE GENOMIC DNA]</scope>
    <source>
        <strain evidence="3">cv. Asha</strain>
    </source>
</reference>